<sequence length="554" mass="62257">MSEDLSVSSGFDTGERTNELECFPYGVHHNDEGMCLLVRMGPHRILLDCGLKDISGLVKGLKKSAKRGSSPLPADLVLVSHAHPDHARGLLALHKAFPLLPIYTSEVTSKLLPLNWQDKENNEIPQLCQALPLRSPVEFKDGLVAELYPAGHLPGAVAILLTYTTQQRSYKLLYTGDFFLSNSRLVEGLRLEELRGLELDVLIIEGTYGTSRHPHRRNQENQLAERINRAIADHHSVLLPTPTLGLGQELLMLLRSHHHFTGRDINIWVDGTVATGCDAYLELLPHLPPSVQNFARHQPLFWDERVRPRVRRLQPEYRHTVGNTPCIVLTDSTIDLDEYCQLGMNSWVILSPEKTHIQLNKAYPGQTSVETYLLAQHSDGPGTTQLIHNLRPQHVIFVHGSPGYLADLTSLEELQNRYHVHSPPSGTLVELPIGDTFLQPAPPETNYEGELTELGTVITITLPDAVTADARWQQFADTGLIEARWQGEEIVLRGLSQRELLNQNSDRFIWSDVDCCGTCRHQRGQRCWNPASPLYNFKVTLEGYCPAFERLNES</sequence>
<organism evidence="2 3">
    <name type="scientific">Scytonema hofmannii FACHB-248</name>
    <dbReference type="NCBI Taxonomy" id="1842502"/>
    <lineage>
        <taxon>Bacteria</taxon>
        <taxon>Bacillati</taxon>
        <taxon>Cyanobacteriota</taxon>
        <taxon>Cyanophyceae</taxon>
        <taxon>Nostocales</taxon>
        <taxon>Scytonemataceae</taxon>
        <taxon>Scytonema</taxon>
    </lineage>
</organism>
<keyword evidence="3" id="KW-1185">Reference proteome</keyword>
<dbReference type="InterPro" id="IPR011108">
    <property type="entry name" value="RMMBL"/>
</dbReference>
<dbReference type="EMBL" id="JACJTA010000035">
    <property type="protein sequence ID" value="MBD2606147.1"/>
    <property type="molecule type" value="Genomic_DNA"/>
</dbReference>
<dbReference type="SMART" id="SM00849">
    <property type="entry name" value="Lactamase_B"/>
    <property type="match status" value="1"/>
</dbReference>
<dbReference type="InterPro" id="IPR050698">
    <property type="entry name" value="MBL"/>
</dbReference>
<dbReference type="SUPFAM" id="SSF56281">
    <property type="entry name" value="Metallo-hydrolase/oxidoreductase"/>
    <property type="match status" value="1"/>
</dbReference>
<evidence type="ECO:0000313" key="2">
    <source>
        <dbReference type="EMBL" id="MBD2606147.1"/>
    </source>
</evidence>
<dbReference type="InterPro" id="IPR036866">
    <property type="entry name" value="RibonucZ/Hydroxyglut_hydro"/>
</dbReference>
<protein>
    <submittedName>
        <fullName evidence="2">MBL fold metallo-hydrolase</fullName>
    </submittedName>
</protein>
<dbReference type="Pfam" id="PF07521">
    <property type="entry name" value="RMMBL"/>
    <property type="match status" value="1"/>
</dbReference>
<accession>A0ABR8GRX2</accession>
<dbReference type="RefSeq" id="WP_029633512.1">
    <property type="nucleotide sequence ID" value="NZ_JACJTA010000035.1"/>
</dbReference>
<dbReference type="Gene3D" id="3.60.15.10">
    <property type="entry name" value="Ribonuclease Z/Hydroxyacylglutathione hydrolase-like"/>
    <property type="match status" value="1"/>
</dbReference>
<dbReference type="InterPro" id="IPR001279">
    <property type="entry name" value="Metallo-B-lactamas"/>
</dbReference>
<dbReference type="Proteomes" id="UP000660380">
    <property type="component" value="Unassembled WGS sequence"/>
</dbReference>
<feature type="domain" description="Metallo-beta-lactamase" evidence="1">
    <location>
        <begin position="32"/>
        <end position="234"/>
    </location>
</feature>
<proteinExistence type="predicted"/>
<evidence type="ECO:0000313" key="3">
    <source>
        <dbReference type="Proteomes" id="UP000660380"/>
    </source>
</evidence>
<evidence type="ECO:0000259" key="1">
    <source>
        <dbReference type="SMART" id="SM00849"/>
    </source>
</evidence>
<dbReference type="PANTHER" id="PTHR11203:SF37">
    <property type="entry name" value="INTEGRATOR COMPLEX SUBUNIT 11"/>
    <property type="match status" value="1"/>
</dbReference>
<dbReference type="PROSITE" id="PS00380">
    <property type="entry name" value="RHODANESE_1"/>
    <property type="match status" value="1"/>
</dbReference>
<reference evidence="2 3" key="1">
    <citation type="journal article" date="2020" name="ISME J.">
        <title>Comparative genomics reveals insights into cyanobacterial evolution and habitat adaptation.</title>
        <authorList>
            <person name="Chen M.Y."/>
            <person name="Teng W.K."/>
            <person name="Zhao L."/>
            <person name="Hu C.X."/>
            <person name="Zhou Y.K."/>
            <person name="Han B.P."/>
            <person name="Song L.R."/>
            <person name="Shu W.S."/>
        </authorList>
    </citation>
    <scope>NUCLEOTIDE SEQUENCE [LARGE SCALE GENOMIC DNA]</scope>
    <source>
        <strain evidence="2 3">FACHB-248</strain>
    </source>
</reference>
<gene>
    <name evidence="2" type="ORF">H6G81_16840</name>
</gene>
<dbReference type="PANTHER" id="PTHR11203">
    <property type="entry name" value="CLEAVAGE AND POLYADENYLATION SPECIFICITY FACTOR FAMILY MEMBER"/>
    <property type="match status" value="1"/>
</dbReference>
<dbReference type="InterPro" id="IPR001307">
    <property type="entry name" value="Thiosulphate_STrfase_CS"/>
</dbReference>
<dbReference type="Pfam" id="PF00753">
    <property type="entry name" value="Lactamase_B"/>
    <property type="match status" value="1"/>
</dbReference>
<comment type="caution">
    <text evidence="2">The sequence shown here is derived from an EMBL/GenBank/DDBJ whole genome shotgun (WGS) entry which is preliminary data.</text>
</comment>
<name>A0ABR8GRX2_9CYAN</name>